<dbReference type="GO" id="GO:0003677">
    <property type="term" value="F:DNA binding"/>
    <property type="evidence" value="ECO:0007669"/>
    <property type="project" value="TreeGrafter"/>
</dbReference>
<dbReference type="InterPro" id="IPR044998">
    <property type="entry name" value="Timeless"/>
</dbReference>
<keyword evidence="4" id="KW-0131">Cell cycle</keyword>
<keyword evidence="3" id="KW-0539">Nucleus</keyword>
<dbReference type="GO" id="GO:0000076">
    <property type="term" value="P:DNA replication checkpoint signaling"/>
    <property type="evidence" value="ECO:0007669"/>
    <property type="project" value="TreeGrafter"/>
</dbReference>
<keyword evidence="2" id="KW-0236">DNA replication inhibitor</keyword>
<feature type="compositionally biased region" description="Acidic residues" evidence="5">
    <location>
        <begin position="582"/>
        <end position="596"/>
    </location>
</feature>
<evidence type="ECO:0000256" key="3">
    <source>
        <dbReference type="ARBA" id="ARBA00023242"/>
    </source>
</evidence>
<evidence type="ECO:0000256" key="1">
    <source>
        <dbReference type="ARBA" id="ARBA00004123"/>
    </source>
</evidence>
<sequence length="822" mass="92365">MPESEPEFMHTQEEDNAAVSEEIARYRNIVLSACSSLGNMQPKDVAATLSSPARDSPPAMHYVPSKDCLGSLKDIKRYIQLDEQGEGKLVLQWLGEWSILERDIIPIFIISAKTLLDTATGLKPEDNGSDDDQALKIVVSCVELFVFLTWSMDSETEEVKMQFIRILRSYKRAFANDELIFCLLAIAVMYMKRGSALSEKEWMMVKGILYVFRNILAIPDPLVSPSSGVMAAQIEVHDRLIAVLEKQMAIDFFLTLASSADQRRMKDLRKTLLDIVYYLFYRVPVTALFSQQQDTWFKDSEHHRSKSSRHNNFGGVYAVSTGEGTIMPVFNAREVLQPFANLFKKRAKVQKPKETGQAPVDRQWRTVNAESISVLRRIAAVFIESCYNPFIGVLFDDSRSGVTVVDEFTPRLLYMAAYFVDISLANSAIELGCTCTLVQTHTFGLVMRHASSYVELKEWNRLEPAMYCIQQILLALSKMRRTKLESLGDNVLSNLFYDGDALDLFVQLCRVYKPTRTSRGFLEQVARLTETFLDTLKGYAETKVGMTVKKRVKKRVPKVKKDGEDGQGDDEDPDSAANAEAMEIDDEDIGDESKEVEDIEESLVERDFNMKQYETAFAVSDVVKAYSHLLAPPTSMEYVFPMLYRIAVTCQRPHLFFKKNIMMRLLLLFDDQYTYPRRSEVIELAAWIFRQYLTVISSPALTNQFKAEPLNNRMAVECVLAFLKRSGMGKAIEPVITKHLLKLQAEGAGDVGSPDKDADDTADADEKHSLPLVGTAATATAAATGGSSSTSTSGAVNSYAAGVEINEDELDDYGLDDFDFDF</sequence>
<organism evidence="7 8">
    <name type="scientific">Coemansia erecta</name>
    <dbReference type="NCBI Taxonomy" id="147472"/>
    <lineage>
        <taxon>Eukaryota</taxon>
        <taxon>Fungi</taxon>
        <taxon>Fungi incertae sedis</taxon>
        <taxon>Zoopagomycota</taxon>
        <taxon>Kickxellomycotina</taxon>
        <taxon>Kickxellomycetes</taxon>
        <taxon>Kickxellales</taxon>
        <taxon>Kickxellaceae</taxon>
        <taxon>Coemansia</taxon>
    </lineage>
</organism>
<evidence type="ECO:0000313" key="7">
    <source>
        <dbReference type="EMBL" id="KAJ1720187.1"/>
    </source>
</evidence>
<dbReference type="EMBL" id="JANBOJ010000286">
    <property type="protein sequence ID" value="KAJ1720187.1"/>
    <property type="molecule type" value="Genomic_DNA"/>
</dbReference>
<dbReference type="GO" id="GO:0043111">
    <property type="term" value="P:replication fork arrest"/>
    <property type="evidence" value="ECO:0007669"/>
    <property type="project" value="TreeGrafter"/>
</dbReference>
<feature type="domain" description="Timeless N-terminal" evidence="6">
    <location>
        <begin position="62"/>
        <end position="318"/>
    </location>
</feature>
<dbReference type="AlphaFoldDB" id="A0A9W7XWC9"/>
<name>A0A9W7XWC9_9FUNG</name>
<comment type="caution">
    <text evidence="7">The sequence shown here is derived from an EMBL/GenBank/DDBJ whole genome shotgun (WGS) entry which is preliminary data.</text>
</comment>
<protein>
    <submittedName>
        <fullName evidence="7">Topoisomerase 1-associated factor 1</fullName>
    </submittedName>
</protein>
<feature type="compositionally biased region" description="Acidic residues" evidence="5">
    <location>
        <begin position="565"/>
        <end position="574"/>
    </location>
</feature>
<dbReference type="PANTHER" id="PTHR22940">
    <property type="entry name" value="TIMEOUT/TIMELESS-2"/>
    <property type="match status" value="1"/>
</dbReference>
<comment type="subcellular location">
    <subcellularLocation>
        <location evidence="1">Nucleus</location>
    </subcellularLocation>
</comment>
<dbReference type="InterPro" id="IPR006906">
    <property type="entry name" value="Timeless_N"/>
</dbReference>
<evidence type="ECO:0000313" key="8">
    <source>
        <dbReference type="Proteomes" id="UP001149813"/>
    </source>
</evidence>
<evidence type="ECO:0000256" key="5">
    <source>
        <dbReference type="SAM" id="MobiDB-lite"/>
    </source>
</evidence>
<dbReference type="Proteomes" id="UP001149813">
    <property type="component" value="Unassembled WGS sequence"/>
</dbReference>
<gene>
    <name evidence="7" type="primary">TOF1</name>
    <name evidence="7" type="ORF">LPJ53_005160</name>
</gene>
<feature type="region of interest" description="Disordered" evidence="5">
    <location>
        <begin position="555"/>
        <end position="596"/>
    </location>
</feature>
<dbReference type="GO" id="GO:0006281">
    <property type="term" value="P:DNA repair"/>
    <property type="evidence" value="ECO:0007669"/>
    <property type="project" value="TreeGrafter"/>
</dbReference>
<dbReference type="Pfam" id="PF04821">
    <property type="entry name" value="TIMELESS"/>
    <property type="match status" value="1"/>
</dbReference>
<dbReference type="PANTHER" id="PTHR22940:SF4">
    <property type="entry name" value="PROTEIN TIMELESS HOMOLOG"/>
    <property type="match status" value="1"/>
</dbReference>
<reference evidence="7" key="1">
    <citation type="submission" date="2022-07" db="EMBL/GenBank/DDBJ databases">
        <title>Phylogenomic reconstructions and comparative analyses of Kickxellomycotina fungi.</title>
        <authorList>
            <person name="Reynolds N.K."/>
            <person name="Stajich J.E."/>
            <person name="Barry K."/>
            <person name="Grigoriev I.V."/>
            <person name="Crous P."/>
            <person name="Smith M.E."/>
        </authorList>
    </citation>
    <scope>NUCLEOTIDE SEQUENCE</scope>
    <source>
        <strain evidence="7">NBRC 32514</strain>
    </source>
</reference>
<evidence type="ECO:0000256" key="2">
    <source>
        <dbReference type="ARBA" id="ARBA00022880"/>
    </source>
</evidence>
<evidence type="ECO:0000256" key="4">
    <source>
        <dbReference type="ARBA" id="ARBA00023306"/>
    </source>
</evidence>
<accession>A0A9W7XWC9</accession>
<keyword evidence="8" id="KW-1185">Reference proteome</keyword>
<dbReference type="OrthoDB" id="310853at2759"/>
<proteinExistence type="predicted"/>
<dbReference type="GO" id="GO:0031298">
    <property type="term" value="C:replication fork protection complex"/>
    <property type="evidence" value="ECO:0007669"/>
    <property type="project" value="TreeGrafter"/>
</dbReference>
<evidence type="ECO:0000259" key="6">
    <source>
        <dbReference type="Pfam" id="PF04821"/>
    </source>
</evidence>